<dbReference type="CDD" id="cd02440">
    <property type="entry name" value="AdoMet_MTases"/>
    <property type="match status" value="1"/>
</dbReference>
<dbReference type="PANTHER" id="PTHR43591">
    <property type="entry name" value="METHYLTRANSFERASE"/>
    <property type="match status" value="1"/>
</dbReference>
<dbReference type="Pfam" id="PF13489">
    <property type="entry name" value="Methyltransf_23"/>
    <property type="match status" value="1"/>
</dbReference>
<dbReference type="InterPro" id="IPR029063">
    <property type="entry name" value="SAM-dependent_MTases_sf"/>
</dbReference>
<protein>
    <recommendedName>
        <fullName evidence="3">Methyltransferase domain-containing protein</fullName>
    </recommendedName>
</protein>
<gene>
    <name evidence="1" type="ORF">CVLEPA_LOCUS10197</name>
</gene>
<comment type="caution">
    <text evidence="1">The sequence shown here is derived from an EMBL/GenBank/DDBJ whole genome shotgun (WGS) entry which is preliminary data.</text>
</comment>
<proteinExistence type="predicted"/>
<organism evidence="1 2">
    <name type="scientific">Clavelina lepadiformis</name>
    <name type="common">Light-bulb sea squirt</name>
    <name type="synonym">Ascidia lepadiformis</name>
    <dbReference type="NCBI Taxonomy" id="159417"/>
    <lineage>
        <taxon>Eukaryota</taxon>
        <taxon>Metazoa</taxon>
        <taxon>Chordata</taxon>
        <taxon>Tunicata</taxon>
        <taxon>Ascidiacea</taxon>
        <taxon>Aplousobranchia</taxon>
        <taxon>Clavelinidae</taxon>
        <taxon>Clavelina</taxon>
    </lineage>
</organism>
<evidence type="ECO:0008006" key="3">
    <source>
        <dbReference type="Google" id="ProtNLM"/>
    </source>
</evidence>
<dbReference type="Gene3D" id="3.40.50.150">
    <property type="entry name" value="Vaccinia Virus protein VP39"/>
    <property type="match status" value="1"/>
</dbReference>
<keyword evidence="2" id="KW-1185">Reference proteome</keyword>
<dbReference type="EMBL" id="CAWYQH010000068">
    <property type="protein sequence ID" value="CAK8679960.1"/>
    <property type="molecule type" value="Genomic_DNA"/>
</dbReference>
<dbReference type="PANTHER" id="PTHR43591:SF110">
    <property type="entry name" value="RHODANESE DOMAIN-CONTAINING PROTEIN"/>
    <property type="match status" value="1"/>
</dbReference>
<evidence type="ECO:0000313" key="2">
    <source>
        <dbReference type="Proteomes" id="UP001642483"/>
    </source>
</evidence>
<dbReference type="SUPFAM" id="SSF53335">
    <property type="entry name" value="S-adenosyl-L-methionine-dependent methyltransferases"/>
    <property type="match status" value="1"/>
</dbReference>
<dbReference type="Proteomes" id="UP001642483">
    <property type="component" value="Unassembled WGS sequence"/>
</dbReference>
<accession>A0ABP0FJV4</accession>
<evidence type="ECO:0000313" key="1">
    <source>
        <dbReference type="EMBL" id="CAK8679960.1"/>
    </source>
</evidence>
<reference evidence="1 2" key="1">
    <citation type="submission" date="2024-02" db="EMBL/GenBank/DDBJ databases">
        <authorList>
            <person name="Daric V."/>
            <person name="Darras S."/>
        </authorList>
    </citation>
    <scope>NUCLEOTIDE SEQUENCE [LARGE SCALE GENOMIC DNA]</scope>
</reference>
<sequence>MQDDKMETALNSVKNVLFCNTLEKSQEAYTNWSDGYDSELGSLHYQLPQHSAKMFAKYVKNSKTVLDAGAGTGKVAQELREKHGYEGILDLLDANLDMLALADKKGLQIRNIIRHWINETGELPVKNENYDVIMCVGSFIPNHIPASALKGMLNSLKRDGWMIFTTRTSTTDSYKTELEDVIQDLIDRRAIELVEKEEHLHFPNASKEIFSAVFVVRKL</sequence>
<name>A0ABP0FJV4_CLALP</name>